<dbReference type="InterPro" id="IPR019262">
    <property type="entry name" value="DUF2272"/>
</dbReference>
<proteinExistence type="predicted"/>
<accession>A0A520S0J1</accession>
<protein>
    <submittedName>
        <fullName evidence="2">DUF2272 domain-containing protein</fullName>
    </submittedName>
</protein>
<dbReference type="Proteomes" id="UP000320404">
    <property type="component" value="Unassembled WGS sequence"/>
</dbReference>
<gene>
    <name evidence="2" type="ORF">EVA69_03515</name>
</gene>
<sequence length="329" mass="36850">MPRLPSILYLSCLFVFFGLLAPISAEPIGRLPNTVLDVMPPSARVDGEIGDMVYLERTCRAIGDTNLRERIINVAAQEWAFFGMSVLDLTQTRESNPNFQPQPWRRTLIAADEAARVADSIAGYWSSTPNSAWILERQNQSWESRGVGSRWRNPWSAAFISWVMCESGLGEPSRFQRAIAHHSYIDQAIMARDDKESGSAYVAYNPGEKEMVPGDMLCRGSRPAYRRIEDRRSQLGQGARSHCDIVVAVEQHNDRILLIGGNVRSWVRLKMLPGRVNGKGIFEPEPYNNRQIFAHLQLQAAAVPSNAFNQALTMRQLSCSNAEIPATLC</sequence>
<dbReference type="Pfam" id="PF10030">
    <property type="entry name" value="DUF2272"/>
    <property type="match status" value="1"/>
</dbReference>
<dbReference type="AlphaFoldDB" id="A0A520S0J1"/>
<evidence type="ECO:0000313" key="3">
    <source>
        <dbReference type="Proteomes" id="UP000320404"/>
    </source>
</evidence>
<evidence type="ECO:0000259" key="1">
    <source>
        <dbReference type="Pfam" id="PF10030"/>
    </source>
</evidence>
<comment type="caution">
    <text evidence="2">The sequence shown here is derived from an EMBL/GenBank/DDBJ whole genome shotgun (WGS) entry which is preliminary data.</text>
</comment>
<dbReference type="EMBL" id="SHAH01000041">
    <property type="protein sequence ID" value="RZO75965.1"/>
    <property type="molecule type" value="Genomic_DNA"/>
</dbReference>
<reference evidence="2 3" key="1">
    <citation type="submission" date="2019-02" db="EMBL/GenBank/DDBJ databases">
        <title>Prokaryotic population dynamics and viral predation in marine succession experiment using metagenomics: the confinement effect.</title>
        <authorList>
            <person name="Haro-Moreno J.M."/>
            <person name="Rodriguez-Valera F."/>
            <person name="Lopez-Perez M."/>
        </authorList>
    </citation>
    <scope>NUCLEOTIDE SEQUENCE [LARGE SCALE GENOMIC DNA]</scope>
    <source>
        <strain evidence="2">MED-G158</strain>
    </source>
</reference>
<evidence type="ECO:0000313" key="2">
    <source>
        <dbReference type="EMBL" id="RZO75965.1"/>
    </source>
</evidence>
<feature type="domain" description="DUF2272" evidence="1">
    <location>
        <begin position="120"/>
        <end position="279"/>
    </location>
</feature>
<organism evidence="2 3">
    <name type="scientific">OM182 bacterium</name>
    <dbReference type="NCBI Taxonomy" id="2510334"/>
    <lineage>
        <taxon>Bacteria</taxon>
        <taxon>Pseudomonadati</taxon>
        <taxon>Pseudomonadota</taxon>
        <taxon>Gammaproteobacteria</taxon>
        <taxon>OMG group</taxon>
        <taxon>OM182 clade</taxon>
    </lineage>
</organism>
<name>A0A520S0J1_9GAMM</name>